<dbReference type="Proteomes" id="UP001249851">
    <property type="component" value="Unassembled WGS sequence"/>
</dbReference>
<evidence type="ECO:0000313" key="2">
    <source>
        <dbReference type="Proteomes" id="UP001249851"/>
    </source>
</evidence>
<dbReference type="EMBL" id="JARQWQ010000045">
    <property type="protein sequence ID" value="KAK2558180.1"/>
    <property type="molecule type" value="Genomic_DNA"/>
</dbReference>
<evidence type="ECO:0000313" key="1">
    <source>
        <dbReference type="EMBL" id="KAK2558180.1"/>
    </source>
</evidence>
<comment type="caution">
    <text evidence="1">The sequence shown here is derived from an EMBL/GenBank/DDBJ whole genome shotgun (WGS) entry which is preliminary data.</text>
</comment>
<accession>A0AAD9QBI6</accession>
<protein>
    <submittedName>
        <fullName evidence="1">Uncharacterized protein</fullName>
    </submittedName>
</protein>
<reference evidence="1" key="2">
    <citation type="journal article" date="2023" name="Science">
        <title>Genomic signatures of disease resistance in endangered staghorn corals.</title>
        <authorList>
            <person name="Vollmer S.V."/>
            <person name="Selwyn J.D."/>
            <person name="Despard B.A."/>
            <person name="Roesel C.L."/>
        </authorList>
    </citation>
    <scope>NUCLEOTIDE SEQUENCE</scope>
    <source>
        <strain evidence="1">K2</strain>
    </source>
</reference>
<name>A0AAD9QBI6_ACRCE</name>
<reference evidence="1" key="1">
    <citation type="journal article" date="2023" name="G3 (Bethesda)">
        <title>Whole genome assembly and annotation of the endangered Caribbean coral Acropora cervicornis.</title>
        <authorList>
            <person name="Selwyn J.D."/>
            <person name="Vollmer S.V."/>
        </authorList>
    </citation>
    <scope>NUCLEOTIDE SEQUENCE</scope>
    <source>
        <strain evidence="1">K2</strain>
    </source>
</reference>
<dbReference type="AlphaFoldDB" id="A0AAD9QBI6"/>
<proteinExistence type="predicted"/>
<keyword evidence="2" id="KW-1185">Reference proteome</keyword>
<gene>
    <name evidence="1" type="ORF">P5673_019295</name>
</gene>
<sequence length="114" mass="13335">MYNAIPQESESMQSRNHDTSWYYDFSKPIDQDSNRSQNTQLEICLKEANIKKATLEFEEVGRQPIQVYDNRRKDYCCLCSCVMNNGCSVLLRSDVENCYSNKIKYRGIELSGRQ</sequence>
<organism evidence="1 2">
    <name type="scientific">Acropora cervicornis</name>
    <name type="common">Staghorn coral</name>
    <dbReference type="NCBI Taxonomy" id="6130"/>
    <lineage>
        <taxon>Eukaryota</taxon>
        <taxon>Metazoa</taxon>
        <taxon>Cnidaria</taxon>
        <taxon>Anthozoa</taxon>
        <taxon>Hexacorallia</taxon>
        <taxon>Scleractinia</taxon>
        <taxon>Astrocoeniina</taxon>
        <taxon>Acroporidae</taxon>
        <taxon>Acropora</taxon>
    </lineage>
</organism>